<dbReference type="SUPFAM" id="SSF55931">
    <property type="entry name" value="Glutamine synthetase/guanido kinase"/>
    <property type="match status" value="1"/>
</dbReference>
<organism evidence="3 4">
    <name type="scientific">Shewanella surugensis</name>
    <dbReference type="NCBI Taxonomy" id="212020"/>
    <lineage>
        <taxon>Bacteria</taxon>
        <taxon>Pseudomonadati</taxon>
        <taxon>Pseudomonadota</taxon>
        <taxon>Gammaproteobacteria</taxon>
        <taxon>Alteromonadales</taxon>
        <taxon>Shewanellaceae</taxon>
        <taxon>Shewanella</taxon>
    </lineage>
</organism>
<evidence type="ECO:0000256" key="1">
    <source>
        <dbReference type="RuleBase" id="RU000384"/>
    </source>
</evidence>
<protein>
    <submittedName>
        <fullName evidence="3">Glutamine synthetase</fullName>
    </submittedName>
</protein>
<evidence type="ECO:0000313" key="4">
    <source>
        <dbReference type="Proteomes" id="UP001203423"/>
    </source>
</evidence>
<dbReference type="EMBL" id="JAKIKS010000023">
    <property type="protein sequence ID" value="MCL1124389.1"/>
    <property type="molecule type" value="Genomic_DNA"/>
</dbReference>
<gene>
    <name evidence="3" type="ORF">L2764_07860</name>
</gene>
<comment type="similarity">
    <text evidence="1">Belongs to the glutamine synthetase family.</text>
</comment>
<dbReference type="InterPro" id="IPR014746">
    <property type="entry name" value="Gln_synth/guanido_kin_cat_dom"/>
</dbReference>
<name>A0ABT0LA06_9GAMM</name>
<evidence type="ECO:0000313" key="3">
    <source>
        <dbReference type="EMBL" id="MCL1124389.1"/>
    </source>
</evidence>
<feature type="domain" description="GS catalytic" evidence="2">
    <location>
        <begin position="7"/>
        <end position="58"/>
    </location>
</feature>
<proteinExistence type="inferred from homology"/>
<evidence type="ECO:0000259" key="2">
    <source>
        <dbReference type="Pfam" id="PF00120"/>
    </source>
</evidence>
<comment type="caution">
    <text evidence="3">The sequence shown here is derived from an EMBL/GenBank/DDBJ whole genome shotgun (WGS) entry which is preliminary data.</text>
</comment>
<accession>A0ABT0LA06</accession>
<dbReference type="RefSeq" id="WP_248939670.1">
    <property type="nucleotide sequence ID" value="NZ_JAKIKS010000023.1"/>
</dbReference>
<dbReference type="Proteomes" id="UP001203423">
    <property type="component" value="Unassembled WGS sequence"/>
</dbReference>
<dbReference type="Gene3D" id="3.30.590.10">
    <property type="entry name" value="Glutamine synthetase/guanido kinase, catalytic domain"/>
    <property type="match status" value="1"/>
</dbReference>
<reference evidence="3 4" key="1">
    <citation type="submission" date="2022-01" db="EMBL/GenBank/DDBJ databases">
        <title>Whole genome-based taxonomy of the Shewanellaceae.</title>
        <authorList>
            <person name="Martin-Rodriguez A.J."/>
        </authorList>
    </citation>
    <scope>NUCLEOTIDE SEQUENCE [LARGE SCALE GENOMIC DNA]</scope>
    <source>
        <strain evidence="3 4">DSM 17177</strain>
    </source>
</reference>
<dbReference type="InterPro" id="IPR008146">
    <property type="entry name" value="Gln_synth_cat_dom"/>
</dbReference>
<keyword evidence="4" id="KW-1185">Reference proteome</keyword>
<sequence length="71" mass="7822">MTKEQNKALGGINPLPSRLQESLDAFKSNAVLQDALGQALFETIIAIRLEEFALFMKSTPAEIIAATCWQQ</sequence>
<dbReference type="Pfam" id="PF00120">
    <property type="entry name" value="Gln-synt_C"/>
    <property type="match status" value="1"/>
</dbReference>